<gene>
    <name evidence="2" type="ORF">NK125_09010</name>
</gene>
<protein>
    <recommendedName>
        <fullName evidence="1">PFL domain-containing protein</fullName>
    </recommendedName>
</protein>
<sequence>MSSTKRIEKLRKRYIDSKPSICYERARIYTESHKKTEGKPVPIQRAQAFCDFGKRKIQGSWLREAHPFLYNTDTWGNRKSVSNI</sequence>
<dbReference type="PROSITE" id="PS51554">
    <property type="entry name" value="PFL"/>
    <property type="match status" value="1"/>
</dbReference>
<accession>A0ABT1EA48</accession>
<dbReference type="Proteomes" id="UP001523566">
    <property type="component" value="Unassembled WGS sequence"/>
</dbReference>
<evidence type="ECO:0000313" key="3">
    <source>
        <dbReference type="Proteomes" id="UP001523566"/>
    </source>
</evidence>
<proteinExistence type="predicted"/>
<dbReference type="EMBL" id="JAMZFW010000011">
    <property type="protein sequence ID" value="MCP1102551.1"/>
    <property type="molecule type" value="Genomic_DNA"/>
</dbReference>
<dbReference type="RefSeq" id="WP_262066336.1">
    <property type="nucleotide sequence ID" value="NZ_JAMXOD010000011.1"/>
</dbReference>
<feature type="domain" description="PFL" evidence="1">
    <location>
        <begin position="5"/>
        <end position="84"/>
    </location>
</feature>
<dbReference type="Pfam" id="PF02901">
    <property type="entry name" value="PFL-like"/>
    <property type="match status" value="1"/>
</dbReference>
<dbReference type="SUPFAM" id="SSF51998">
    <property type="entry name" value="PFL-like glycyl radical enzymes"/>
    <property type="match status" value="1"/>
</dbReference>
<dbReference type="Gene3D" id="3.20.70.20">
    <property type="match status" value="1"/>
</dbReference>
<name>A0ABT1EA48_9FIRM</name>
<evidence type="ECO:0000259" key="1">
    <source>
        <dbReference type="PROSITE" id="PS51554"/>
    </source>
</evidence>
<evidence type="ECO:0000313" key="2">
    <source>
        <dbReference type="EMBL" id="MCP1102551.1"/>
    </source>
</evidence>
<keyword evidence="3" id="KW-1185">Reference proteome</keyword>
<organism evidence="2 3">
    <name type="scientific">Aequitasia blattaphilus</name>
    <dbReference type="NCBI Taxonomy" id="2949332"/>
    <lineage>
        <taxon>Bacteria</taxon>
        <taxon>Bacillati</taxon>
        <taxon>Bacillota</taxon>
        <taxon>Clostridia</taxon>
        <taxon>Lachnospirales</taxon>
        <taxon>Lachnospiraceae</taxon>
        <taxon>Aequitasia</taxon>
    </lineage>
</organism>
<reference evidence="2 3" key="1">
    <citation type="journal article" date="2022" name="Genome Biol. Evol.">
        <title>Host diet, physiology and behaviors set the stage for Lachnospiraceae cladogenesis.</title>
        <authorList>
            <person name="Vera-Ponce De Leon A."/>
            <person name="Schneider M."/>
            <person name="Jahnes B.C."/>
            <person name="Sadowski V."/>
            <person name="Camuy-Velez L.A."/>
            <person name="Duan J."/>
            <person name="Sabree Z.L."/>
        </authorList>
    </citation>
    <scope>NUCLEOTIDE SEQUENCE [LARGE SCALE GENOMIC DNA]</scope>
    <source>
        <strain evidence="2 3">PAL113</strain>
    </source>
</reference>
<dbReference type="InterPro" id="IPR004184">
    <property type="entry name" value="PFL_dom"/>
</dbReference>
<comment type="caution">
    <text evidence="2">The sequence shown here is derived from an EMBL/GenBank/DDBJ whole genome shotgun (WGS) entry which is preliminary data.</text>
</comment>